<protein>
    <submittedName>
        <fullName evidence="1">Uncharacterized protein</fullName>
    </submittedName>
</protein>
<accession>M1HMB8</accession>
<dbReference type="GeneID" id="14697566"/>
<dbReference type="RefSeq" id="YP_007517843.1">
    <property type="nucleotide sequence ID" value="NC_020483.1"/>
</dbReference>
<evidence type="ECO:0000313" key="1">
    <source>
        <dbReference type="EMBL" id="AGE60613.1"/>
    </source>
</evidence>
<sequence length="673" mass="75142">MAKYQRQGTNKYYGAGNAGYVSSGSSADGLAKSLTNAGYKIGEAENLRIDRKKDEAIAKIDELYATGKSFETIQAEIISGKHKELTGKYIEATTNYHAGRVKAHEVINTIKKAKIDDGYDISDESMSLELFYKKHMPDTKSMDTSTLLGFTTQFNKFRHADAIEDAEARGRFNSEEKVRKGAMLLDDIPTENIKNELSDFITGLQIKVPNGDGSNTPNLLHTNAETLAIIRRSIVDIIANAKTETDLNRADVLLNTNLGYSKNGSAIGTIASRKSKEILIIQDKLEKKRRALIINDRTEKSEDEKQLVRDVNAAIFEQVEYGTSDGVQLRDKTYAEKMELRDQLEEIGVASYVENFDRLMNNNTYIDTDPEVYNQLVSSIYDGEFTSQEEISKAINELNIDPRLLSPTLSLFESWSKSSTKQGSVHTTNTTYKEGLKYIESAVRGNYTSNGILKENGNKAIRNAHNYMKKELYDFEFKYAQDNDGKQPSTFEREEFLKKMGDIVIEKFVEGTGGDPTMKTMTEYEEDIKTKQAEKDAKDAKYEAAGVSETTEAIAKALDDARLEIPAKVKEALDKFDSNIFGFGFGLNDENFGKSESEDRQTFANEKIPSVVADILKDVPITMEVIEAMETSDFNSLKEQIAKAIQAGTNKALGSITTQQIDQALQLIIKRGS</sequence>
<evidence type="ECO:0000313" key="2">
    <source>
        <dbReference type="Proteomes" id="UP000011295"/>
    </source>
</evidence>
<organism evidence="1 2">
    <name type="scientific">Pelagibacter phage HTVC019P</name>
    <dbReference type="NCBI Taxonomy" id="1283079"/>
    <lineage>
        <taxon>Viruses</taxon>
        <taxon>Duplodnaviria</taxon>
        <taxon>Heunggongvirae</taxon>
        <taxon>Uroviricota</taxon>
        <taxon>Caudoviricetes</taxon>
        <taxon>Autographivirales</taxon>
        <taxon>Pelagivirus</taxon>
        <taxon>Pelagivirus HTVC019P</taxon>
    </lineage>
</organism>
<proteinExistence type="predicted"/>
<keyword evidence="2" id="KW-1185">Reference proteome</keyword>
<dbReference type="Proteomes" id="UP000011295">
    <property type="component" value="Segment"/>
</dbReference>
<reference evidence="1 2" key="1">
    <citation type="journal article" date="2013" name="Nature">
        <title>Abundant SAR11 viruses in the ocean.</title>
        <authorList>
            <person name="Zhao Y."/>
            <person name="Temperton B."/>
            <person name="Thrash J.C."/>
            <person name="Schwalbach M.S."/>
            <person name="Vergin K.L."/>
            <person name="Landry Z.C."/>
            <person name="Ellisman M."/>
            <person name="Deerinck T."/>
            <person name="Sullivan M.B."/>
            <person name="Giovannoni S.J."/>
        </authorList>
    </citation>
    <scope>NUCLEOTIDE SEQUENCE [LARGE SCALE GENOMIC DNA]</scope>
</reference>
<dbReference type="KEGG" id="vg:14697566"/>
<name>M1HMB8_9CAUD</name>
<dbReference type="EMBL" id="KC465901">
    <property type="protein sequence ID" value="AGE60613.1"/>
    <property type="molecule type" value="Genomic_DNA"/>
</dbReference>